<dbReference type="Proteomes" id="UP001209570">
    <property type="component" value="Unassembled WGS sequence"/>
</dbReference>
<protein>
    <recommendedName>
        <fullName evidence="8">Actin-like protein</fullName>
    </recommendedName>
</protein>
<keyword evidence="3" id="KW-0963">Cytoplasm</keyword>
<dbReference type="InterPro" id="IPR004001">
    <property type="entry name" value="Actin_CS"/>
</dbReference>
<dbReference type="GO" id="GO:0005856">
    <property type="term" value="C:cytoskeleton"/>
    <property type="evidence" value="ECO:0007669"/>
    <property type="project" value="UniProtKB-SubCell"/>
</dbReference>
<dbReference type="SUPFAM" id="SSF53067">
    <property type="entry name" value="Actin-like ATPase domain"/>
    <property type="match status" value="2"/>
</dbReference>
<dbReference type="PRINTS" id="PR00190">
    <property type="entry name" value="ACTIN"/>
</dbReference>
<dbReference type="FunFam" id="3.30.420.40:FF:000050">
    <property type="entry name" value="Actin, alpha skeletal muscle"/>
    <property type="match status" value="1"/>
</dbReference>
<dbReference type="Pfam" id="PF00022">
    <property type="entry name" value="Actin"/>
    <property type="match status" value="1"/>
</dbReference>
<dbReference type="Gene3D" id="3.30.420.40">
    <property type="match status" value="2"/>
</dbReference>
<dbReference type="EMBL" id="JAKCXM010000316">
    <property type="protein sequence ID" value="KAJ0395976.1"/>
    <property type="molecule type" value="Genomic_DNA"/>
</dbReference>
<comment type="caution">
    <text evidence="6">The sequence shown here is derived from an EMBL/GenBank/DDBJ whole genome shotgun (WGS) entry which is preliminary data.</text>
</comment>
<organism evidence="6 7">
    <name type="scientific">Pythium insidiosum</name>
    <name type="common">Pythiosis disease agent</name>
    <dbReference type="NCBI Taxonomy" id="114742"/>
    <lineage>
        <taxon>Eukaryota</taxon>
        <taxon>Sar</taxon>
        <taxon>Stramenopiles</taxon>
        <taxon>Oomycota</taxon>
        <taxon>Peronosporomycetes</taxon>
        <taxon>Pythiales</taxon>
        <taxon>Pythiaceae</taxon>
        <taxon>Pythium</taxon>
    </lineage>
</organism>
<comment type="subcellular location">
    <subcellularLocation>
        <location evidence="1">Cytoplasm</location>
        <location evidence="1">Cytoskeleton</location>
    </subcellularLocation>
</comment>
<comment type="catalytic activity">
    <reaction evidence="4">
        <text>ATP + H2O = ADP + phosphate + H(+)</text>
        <dbReference type="Rhea" id="RHEA:13065"/>
        <dbReference type="ChEBI" id="CHEBI:15377"/>
        <dbReference type="ChEBI" id="CHEBI:15378"/>
        <dbReference type="ChEBI" id="CHEBI:30616"/>
        <dbReference type="ChEBI" id="CHEBI:43474"/>
        <dbReference type="ChEBI" id="CHEBI:456216"/>
    </reaction>
</comment>
<evidence type="ECO:0000256" key="4">
    <source>
        <dbReference type="ARBA" id="ARBA00049360"/>
    </source>
</evidence>
<dbReference type="InterPro" id="IPR043129">
    <property type="entry name" value="ATPase_NBD"/>
</dbReference>
<evidence type="ECO:0000313" key="7">
    <source>
        <dbReference type="Proteomes" id="UP001209570"/>
    </source>
</evidence>
<name>A0AAD5LWN6_PYTIN</name>
<keyword evidence="2" id="KW-0378">Hydrolase</keyword>
<dbReference type="InterPro" id="IPR004000">
    <property type="entry name" value="Actin"/>
</dbReference>
<evidence type="ECO:0008006" key="8">
    <source>
        <dbReference type="Google" id="ProtNLM"/>
    </source>
</evidence>
<comment type="similarity">
    <text evidence="5">Belongs to the actin family.</text>
</comment>
<dbReference type="AlphaFoldDB" id="A0AAD5LWN6"/>
<dbReference type="PROSITE" id="PS00432">
    <property type="entry name" value="ACTINS_2"/>
    <property type="match status" value="1"/>
</dbReference>
<accession>A0AAD5LWN6</accession>
<dbReference type="PANTHER" id="PTHR11937">
    <property type="entry name" value="ACTIN"/>
    <property type="match status" value="1"/>
</dbReference>
<proteinExistence type="inferred from homology"/>
<evidence type="ECO:0000256" key="5">
    <source>
        <dbReference type="RuleBase" id="RU000487"/>
    </source>
</evidence>
<dbReference type="GO" id="GO:0016787">
    <property type="term" value="F:hydrolase activity"/>
    <property type="evidence" value="ECO:0007669"/>
    <property type="project" value="UniProtKB-KW"/>
</dbReference>
<dbReference type="Gene3D" id="3.90.640.10">
    <property type="entry name" value="Actin, Chain A, domain 4"/>
    <property type="match status" value="1"/>
</dbReference>
<evidence type="ECO:0000256" key="2">
    <source>
        <dbReference type="ARBA" id="ARBA00022801"/>
    </source>
</evidence>
<evidence type="ECO:0000313" key="6">
    <source>
        <dbReference type="EMBL" id="KAJ0395976.1"/>
    </source>
</evidence>
<reference evidence="6" key="1">
    <citation type="submission" date="2021-12" db="EMBL/GenBank/DDBJ databases">
        <title>Prjna785345.</title>
        <authorList>
            <person name="Rujirawat T."/>
            <person name="Krajaejun T."/>
        </authorList>
    </citation>
    <scope>NUCLEOTIDE SEQUENCE</scope>
    <source>
        <strain evidence="6">Pi057C3</strain>
    </source>
</reference>
<keyword evidence="7" id="KW-1185">Reference proteome</keyword>
<evidence type="ECO:0000256" key="3">
    <source>
        <dbReference type="ARBA" id="ARBA00023212"/>
    </source>
</evidence>
<keyword evidence="3" id="KW-0206">Cytoskeleton</keyword>
<dbReference type="SMART" id="SM00268">
    <property type="entry name" value="ACTIN"/>
    <property type="match status" value="1"/>
</dbReference>
<gene>
    <name evidence="6" type="ORF">P43SY_008992</name>
</gene>
<evidence type="ECO:0000256" key="1">
    <source>
        <dbReference type="ARBA" id="ARBA00004245"/>
    </source>
</evidence>
<sequence>MFCGDDVEAVVGDVGTSLSKFGLAGEDTPKIVLPSAVGCKGSAAKTSDTDATAAAAAYVVGDHLASRPVDLRFPVETGAVTDWDAMEQLWAHAFDRLHVDPKQHPVITSAPSSFADAERMAAAARESEKYMELMFEKMDVPCFYRAHDAVLDAFAFGRSSALIVEIGAAATRVVPIVDGYVLQRPVQHSAIGGDRLSEYLERLVRQRHRADVQPRCCVTRKVNASGKLEIVPRPDVASMPASFLRYTTTELFNDIRHVACVTSPSSLSDEQLEAVAQDDRVRYELPDGHVLTLGRERYEVAEHLLHPTAETPKCKGLPQMIYDAVHQCDADLRRDMLGNIILCGGGSLLPGLTERLHTEVAGLVPSAFKLRFTAVTSVERQFSCFIGGSVLASLGSFQQLWVSRREYDEVGAAQLCADRLQL</sequence>